<sequence>MGKEIVSVQDKFQLSKGDHVFYYVEELERYIDNAVSFVMDGMEQGDQILLVENERLYPKILTHLEKLLSKEQLENVHYVNSFTFYWKNGNFHPPTILDYFSRIINPFLEKDLSFRTWGHIEWRDETEIISDIKEYEQAIEQLVPQLKAISVCAYDAPRLSDSLKDVLMNCHDYLMTDNNVSPISRQSN</sequence>
<evidence type="ECO:0000313" key="3">
    <source>
        <dbReference type="Proteomes" id="UP000065533"/>
    </source>
</evidence>
<organism evidence="2 3">
    <name type="scientific">Planococcus kocurii</name>
    <dbReference type="NCBI Taxonomy" id="1374"/>
    <lineage>
        <taxon>Bacteria</taxon>
        <taxon>Bacillati</taxon>
        <taxon>Bacillota</taxon>
        <taxon>Bacilli</taxon>
        <taxon>Bacillales</taxon>
        <taxon>Caryophanaceae</taxon>
        <taxon>Planococcus</taxon>
    </lineage>
</organism>
<gene>
    <name evidence="2" type="ORF">AUO94_12940</name>
</gene>
<name>A0ABM5WYP9_9BACL</name>
<dbReference type="Proteomes" id="UP000065533">
    <property type="component" value="Chromosome"/>
</dbReference>
<evidence type="ECO:0000259" key="1">
    <source>
        <dbReference type="Pfam" id="PF14417"/>
    </source>
</evidence>
<protein>
    <submittedName>
        <fullName evidence="2">3-ketoacyl-ACP reductase</fullName>
    </submittedName>
</protein>
<accession>A0ABM5WYP9</accession>
<dbReference type="RefSeq" id="WP_058386119.1">
    <property type="nucleotide sequence ID" value="NZ_CP013661.2"/>
</dbReference>
<dbReference type="Pfam" id="PF14417">
    <property type="entry name" value="MEDS"/>
    <property type="match status" value="1"/>
</dbReference>
<evidence type="ECO:0000313" key="2">
    <source>
        <dbReference type="EMBL" id="ALS79472.1"/>
    </source>
</evidence>
<feature type="domain" description="MEDS" evidence="1">
    <location>
        <begin position="18"/>
        <end position="171"/>
    </location>
</feature>
<keyword evidence="3" id="KW-1185">Reference proteome</keyword>
<dbReference type="EMBL" id="CP013661">
    <property type="protein sequence ID" value="ALS79472.1"/>
    <property type="molecule type" value="Genomic_DNA"/>
</dbReference>
<proteinExistence type="predicted"/>
<reference evidence="2" key="1">
    <citation type="submission" date="2016-01" db="EMBL/GenBank/DDBJ databases">
        <title>Complete genome of Planococcus kocurri type strain.</title>
        <authorList>
            <person name="See-Too W.S."/>
        </authorList>
    </citation>
    <scope>NUCLEOTIDE SEQUENCE [LARGE SCALE GENOMIC DNA]</scope>
    <source>
        <strain evidence="2">ATCC 43650</strain>
    </source>
</reference>
<dbReference type="InterPro" id="IPR025847">
    <property type="entry name" value="MEDS_domain"/>
</dbReference>